<reference evidence="1" key="1">
    <citation type="submission" date="2020-05" db="EMBL/GenBank/DDBJ databases">
        <authorList>
            <person name="Chiriac C."/>
            <person name="Salcher M."/>
            <person name="Ghai R."/>
            <person name="Kavagutti S V."/>
        </authorList>
    </citation>
    <scope>NUCLEOTIDE SEQUENCE</scope>
</reference>
<proteinExistence type="predicted"/>
<gene>
    <name evidence="1" type="ORF">UFOVP176_30</name>
</gene>
<accession>A0A6J7WFB1</accession>
<sequence length="94" mass="10885">MEYTKKHMDLIGLCLKKQGFKNLRQYSVPTIFWINKEDKDNWISITQRGSCNGLPYDSWRLLSSSIEHKGTVYAIDLDNIEFSVASIINTIKTI</sequence>
<evidence type="ECO:0000313" key="1">
    <source>
        <dbReference type="EMBL" id="CAB5194733.1"/>
    </source>
</evidence>
<name>A0A6J7WFB1_9CAUD</name>
<organism evidence="1">
    <name type="scientific">uncultured Caudovirales phage</name>
    <dbReference type="NCBI Taxonomy" id="2100421"/>
    <lineage>
        <taxon>Viruses</taxon>
        <taxon>Duplodnaviria</taxon>
        <taxon>Heunggongvirae</taxon>
        <taxon>Uroviricota</taxon>
        <taxon>Caudoviricetes</taxon>
        <taxon>Peduoviridae</taxon>
        <taxon>Maltschvirus</taxon>
        <taxon>Maltschvirus maltsch</taxon>
    </lineage>
</organism>
<dbReference type="EMBL" id="LR798224">
    <property type="protein sequence ID" value="CAB5194733.1"/>
    <property type="molecule type" value="Genomic_DNA"/>
</dbReference>
<protein>
    <submittedName>
        <fullName evidence="1">Uncharacterized protein</fullName>
    </submittedName>
</protein>